<dbReference type="EMBL" id="JBHSXI010000004">
    <property type="protein sequence ID" value="MFC6888452.1"/>
    <property type="molecule type" value="Genomic_DNA"/>
</dbReference>
<evidence type="ECO:0000256" key="1">
    <source>
        <dbReference type="SAM" id="MobiDB-lite"/>
    </source>
</evidence>
<keyword evidence="2" id="KW-1133">Transmembrane helix</keyword>
<gene>
    <name evidence="3" type="ORF">ACFQEY_05260</name>
</gene>
<dbReference type="Proteomes" id="UP001596333">
    <property type="component" value="Unassembled WGS sequence"/>
</dbReference>
<evidence type="ECO:0000256" key="2">
    <source>
        <dbReference type="SAM" id="Phobius"/>
    </source>
</evidence>
<feature type="transmembrane region" description="Helical" evidence="2">
    <location>
        <begin position="162"/>
        <end position="182"/>
    </location>
</feature>
<keyword evidence="2" id="KW-0812">Transmembrane</keyword>
<protein>
    <submittedName>
        <fullName evidence="3">Uncharacterized protein</fullName>
    </submittedName>
</protein>
<feature type="transmembrane region" description="Helical" evidence="2">
    <location>
        <begin position="89"/>
        <end position="111"/>
    </location>
</feature>
<evidence type="ECO:0000313" key="4">
    <source>
        <dbReference type="Proteomes" id="UP001596333"/>
    </source>
</evidence>
<sequence>MSDFEEFLNQNNSEELSVDGENSEIDDSKFWNQLYRQAISNFERALEEAQTLRAESIEMLKIILLLGSFYVAIFQFGSNQFSMTTEPTWIFLPFISLLVSAIIFIHGYFTLSSITFGPNSQHPRKAIRDEFDASEYQKVMMIVYFEWADDNFDLIRKGQKRFTIALGGLFASLGMVAVVFLYL</sequence>
<keyword evidence="2" id="KW-0472">Membrane</keyword>
<keyword evidence="4" id="KW-1185">Reference proteome</keyword>
<dbReference type="AlphaFoldDB" id="A0ABD5UG44"/>
<dbReference type="RefSeq" id="WP_379765448.1">
    <property type="nucleotide sequence ID" value="NZ_JBHSXI010000004.1"/>
</dbReference>
<comment type="caution">
    <text evidence="3">The sequence shown here is derived from an EMBL/GenBank/DDBJ whole genome shotgun (WGS) entry which is preliminary data.</text>
</comment>
<proteinExistence type="predicted"/>
<reference evidence="3 4" key="1">
    <citation type="journal article" date="2019" name="Int. J. Syst. Evol. Microbiol.">
        <title>The Global Catalogue of Microorganisms (GCM) 10K type strain sequencing project: providing services to taxonomists for standard genome sequencing and annotation.</title>
        <authorList>
            <consortium name="The Broad Institute Genomics Platform"/>
            <consortium name="The Broad Institute Genome Sequencing Center for Infectious Disease"/>
            <person name="Wu L."/>
            <person name="Ma J."/>
        </authorList>
    </citation>
    <scope>NUCLEOTIDE SEQUENCE [LARGE SCALE GENOMIC DNA]</scope>
    <source>
        <strain evidence="3 4">Y73</strain>
    </source>
</reference>
<feature type="transmembrane region" description="Helical" evidence="2">
    <location>
        <begin position="59"/>
        <end position="77"/>
    </location>
</feature>
<name>A0ABD5UG44_9EURY</name>
<accession>A0ABD5UG44</accession>
<evidence type="ECO:0000313" key="3">
    <source>
        <dbReference type="EMBL" id="MFC6888452.1"/>
    </source>
</evidence>
<feature type="region of interest" description="Disordered" evidence="1">
    <location>
        <begin position="1"/>
        <end position="21"/>
    </location>
</feature>
<organism evidence="3 4">
    <name type="scientific">Halorubrum trueperi</name>
    <dbReference type="NCBI Taxonomy" id="2004704"/>
    <lineage>
        <taxon>Archaea</taxon>
        <taxon>Methanobacteriati</taxon>
        <taxon>Methanobacteriota</taxon>
        <taxon>Stenosarchaea group</taxon>
        <taxon>Halobacteria</taxon>
        <taxon>Halobacteriales</taxon>
        <taxon>Haloferacaceae</taxon>
        <taxon>Halorubrum</taxon>
    </lineage>
</organism>